<dbReference type="AlphaFoldDB" id="U4TQ76"/>
<keyword evidence="2" id="KW-1185">Reference proteome</keyword>
<protein>
    <submittedName>
        <fullName evidence="1">Uncharacterized protein</fullName>
    </submittedName>
</protein>
<organism evidence="1 2">
    <name type="scientific">Schleiferilactobacillus shenzhenensis LY-73</name>
    <dbReference type="NCBI Taxonomy" id="1231336"/>
    <lineage>
        <taxon>Bacteria</taxon>
        <taxon>Bacillati</taxon>
        <taxon>Bacillota</taxon>
        <taxon>Bacilli</taxon>
        <taxon>Lactobacillales</taxon>
        <taxon>Lactobacillaceae</taxon>
        <taxon>Schleiferilactobacillus</taxon>
    </lineage>
</organism>
<dbReference type="HOGENOM" id="CLU_1956779_0_0_9"/>
<reference evidence="2" key="1">
    <citation type="journal article" date="2013" name="Genome Announc.">
        <title>Whole-Genome Sequencing of Lactobacillus shenzhenensis Strain LY-73T.</title>
        <authorList>
            <person name="Lin Z."/>
            <person name="Liu Z."/>
            <person name="Yang R."/>
            <person name="Zou Y."/>
            <person name="Wan D."/>
            <person name="Chen J."/>
            <person name="Guo M."/>
            <person name="Zhao J."/>
            <person name="Fang C."/>
            <person name="Yang R."/>
            <person name="Liu F."/>
        </authorList>
    </citation>
    <scope>NUCLEOTIDE SEQUENCE [LARGE SCALE GENOMIC DNA]</scope>
    <source>
        <strain evidence="2">LY-73</strain>
    </source>
</reference>
<evidence type="ECO:0000313" key="1">
    <source>
        <dbReference type="EMBL" id="ERL66339.1"/>
    </source>
</evidence>
<evidence type="ECO:0000313" key="2">
    <source>
        <dbReference type="Proteomes" id="UP000030647"/>
    </source>
</evidence>
<dbReference type="Proteomes" id="UP000030647">
    <property type="component" value="Unassembled WGS sequence"/>
</dbReference>
<proteinExistence type="predicted"/>
<gene>
    <name evidence="1" type="ORF">L248_0018</name>
</gene>
<dbReference type="eggNOG" id="ENOG5030XP9">
    <property type="taxonomic scope" value="Bacteria"/>
</dbReference>
<accession>U4TQ76</accession>
<sequence length="130" mass="15052">MLEEPVMEQAEKVEQLIYGVVSERTPRGYILRLSSDPQVTAKGTVFEEAVYYFYRVLADFLKKQQEAGHDIRCYTFQEFDFHSLNATRFLTLVSATPDLDPHHMNMTMTFPQSRLVDLPKEFAQLKGLLS</sequence>
<dbReference type="EMBL" id="KI271582">
    <property type="protein sequence ID" value="ERL66339.1"/>
    <property type="molecule type" value="Genomic_DNA"/>
</dbReference>
<name>U4TQ76_9LACO</name>